<name>A0A918DWV8_9ACTN</name>
<dbReference type="EMBL" id="BMMS01000008">
    <property type="protein sequence ID" value="GGO86316.1"/>
    <property type="molecule type" value="Genomic_DNA"/>
</dbReference>
<dbReference type="RefSeq" id="WP_189131411.1">
    <property type="nucleotide sequence ID" value="NZ_BMMS01000008.1"/>
</dbReference>
<evidence type="ECO:0000313" key="3">
    <source>
        <dbReference type="Proteomes" id="UP000641932"/>
    </source>
</evidence>
<protein>
    <submittedName>
        <fullName evidence="2">Uncharacterized protein</fullName>
    </submittedName>
</protein>
<accession>A0A918DWV8</accession>
<evidence type="ECO:0000313" key="2">
    <source>
        <dbReference type="EMBL" id="GGO86316.1"/>
    </source>
</evidence>
<evidence type="ECO:0000256" key="1">
    <source>
        <dbReference type="SAM" id="MobiDB-lite"/>
    </source>
</evidence>
<gene>
    <name evidence="2" type="ORF">GCM10012280_22140</name>
</gene>
<dbReference type="Proteomes" id="UP000641932">
    <property type="component" value="Unassembled WGS sequence"/>
</dbReference>
<reference evidence="2" key="1">
    <citation type="journal article" date="2014" name="Int. J. Syst. Evol. Microbiol.">
        <title>Complete genome sequence of Corynebacterium casei LMG S-19264T (=DSM 44701T), isolated from a smear-ripened cheese.</title>
        <authorList>
            <consortium name="US DOE Joint Genome Institute (JGI-PGF)"/>
            <person name="Walter F."/>
            <person name="Albersmeier A."/>
            <person name="Kalinowski J."/>
            <person name="Ruckert C."/>
        </authorList>
    </citation>
    <scope>NUCLEOTIDE SEQUENCE</scope>
    <source>
        <strain evidence="2">CGMCC 4.7201</strain>
    </source>
</reference>
<reference evidence="2" key="2">
    <citation type="submission" date="2020-09" db="EMBL/GenBank/DDBJ databases">
        <authorList>
            <person name="Sun Q."/>
            <person name="Zhou Y."/>
        </authorList>
    </citation>
    <scope>NUCLEOTIDE SEQUENCE</scope>
    <source>
        <strain evidence="2">CGMCC 4.7201</strain>
    </source>
</reference>
<keyword evidence="3" id="KW-1185">Reference proteome</keyword>
<sequence length="47" mass="5559">MTKYPQYESDYDTGPESTPRRWERAQLLFETNRFSGRSRTVGCSRTP</sequence>
<comment type="caution">
    <text evidence="2">The sequence shown here is derived from an EMBL/GenBank/DDBJ whole genome shotgun (WGS) entry which is preliminary data.</text>
</comment>
<organism evidence="2 3">
    <name type="scientific">Wenjunlia tyrosinilytica</name>
    <dbReference type="NCBI Taxonomy" id="1544741"/>
    <lineage>
        <taxon>Bacteria</taxon>
        <taxon>Bacillati</taxon>
        <taxon>Actinomycetota</taxon>
        <taxon>Actinomycetes</taxon>
        <taxon>Kitasatosporales</taxon>
        <taxon>Streptomycetaceae</taxon>
        <taxon>Wenjunlia</taxon>
    </lineage>
</organism>
<feature type="region of interest" description="Disordered" evidence="1">
    <location>
        <begin position="1"/>
        <end position="21"/>
    </location>
</feature>
<proteinExistence type="predicted"/>
<dbReference type="AlphaFoldDB" id="A0A918DWV8"/>